<dbReference type="Gramene" id="TraesPARA_EIv1.0_1964320.1">
    <property type="protein sequence ID" value="TraesPARA_EIv1.0_1964320.1.CDS"/>
    <property type="gene ID" value="TraesPARA_EIv1.0_1964320"/>
</dbReference>
<dbReference type="PaxDb" id="4565-Traes_6AL_0F750BED5.2"/>
<dbReference type="Gramene" id="TraesCAD_scaffold_032741_01G000600.1">
    <property type="protein sequence ID" value="TraesCAD_scaffold_032741_01G000600.1"/>
    <property type="gene ID" value="TraesCAD_scaffold_032741_01G000600"/>
</dbReference>
<organism evidence="3">
    <name type="scientific">Triticum aestivum</name>
    <name type="common">Wheat</name>
    <dbReference type="NCBI Taxonomy" id="4565"/>
    <lineage>
        <taxon>Eukaryota</taxon>
        <taxon>Viridiplantae</taxon>
        <taxon>Streptophyta</taxon>
        <taxon>Embryophyta</taxon>
        <taxon>Tracheophyta</taxon>
        <taxon>Spermatophyta</taxon>
        <taxon>Magnoliopsida</taxon>
        <taxon>Liliopsida</taxon>
        <taxon>Poales</taxon>
        <taxon>Poaceae</taxon>
        <taxon>BOP clade</taxon>
        <taxon>Pooideae</taxon>
        <taxon>Triticodae</taxon>
        <taxon>Triticeae</taxon>
        <taxon>Triticinae</taxon>
        <taxon>Triticum</taxon>
    </lineage>
</organism>
<evidence type="ECO:0000259" key="2">
    <source>
        <dbReference type="PROSITE" id="PS50191"/>
    </source>
</evidence>
<dbReference type="Gramene" id="TraesLAC6A03G03332820.1">
    <property type="protein sequence ID" value="TraesLAC6A03G03332820.1"/>
    <property type="gene ID" value="TraesLAC6A03G03332820"/>
</dbReference>
<keyword evidence="4" id="KW-1185">Reference proteome</keyword>
<dbReference type="CDD" id="cd00170">
    <property type="entry name" value="SEC14"/>
    <property type="match status" value="1"/>
</dbReference>
<protein>
    <recommendedName>
        <fullName evidence="2">CRAL-TRIO domain-containing protein</fullName>
    </recommendedName>
</protein>
<feature type="compositionally biased region" description="Basic and acidic residues" evidence="1">
    <location>
        <begin position="338"/>
        <end position="373"/>
    </location>
</feature>
<dbReference type="SUPFAM" id="SSF52087">
    <property type="entry name" value="CRAL/TRIO domain"/>
    <property type="match status" value="1"/>
</dbReference>
<dbReference type="STRING" id="4565.A0A3B6NUR1"/>
<feature type="region of interest" description="Disordered" evidence="1">
    <location>
        <begin position="303"/>
        <end position="403"/>
    </location>
</feature>
<dbReference type="SMR" id="A0A3B6NUR1"/>
<dbReference type="RefSeq" id="XP_044404262.1">
    <property type="nucleotide sequence ID" value="XM_044548327.1"/>
</dbReference>
<dbReference type="Gramene" id="TraesRN6A0100773800.1">
    <property type="protein sequence ID" value="TraesRN6A0100773800.1"/>
    <property type="gene ID" value="TraesRN6A0100773800"/>
</dbReference>
<dbReference type="EnsemblPlants" id="TraesCS6A02G302200.1">
    <property type="protein sequence ID" value="TraesCS6A02G302200.1"/>
    <property type="gene ID" value="TraesCS6A02G302200"/>
</dbReference>
<feature type="compositionally biased region" description="Basic and acidic residues" evidence="1">
    <location>
        <begin position="308"/>
        <end position="321"/>
    </location>
</feature>
<dbReference type="PANTHER" id="PTHR45824:SF6">
    <property type="entry name" value="F16L1.9 PROTEIN"/>
    <property type="match status" value="1"/>
</dbReference>
<dbReference type="InterPro" id="IPR001251">
    <property type="entry name" value="CRAL-TRIO_dom"/>
</dbReference>
<dbReference type="Gramene" id="TraesNOR6A03G03409670.3">
    <property type="protein sequence ID" value="TraesNOR6A03G03409670.3"/>
    <property type="gene ID" value="TraesNOR6A03G03409670"/>
</dbReference>
<dbReference type="GeneID" id="123128348"/>
<evidence type="ECO:0000313" key="4">
    <source>
        <dbReference type="Proteomes" id="UP000019116"/>
    </source>
</evidence>
<dbReference type="PROSITE" id="PS50191">
    <property type="entry name" value="CRAL_TRIO"/>
    <property type="match status" value="1"/>
</dbReference>
<dbReference type="SMART" id="SM00516">
    <property type="entry name" value="SEC14"/>
    <property type="match status" value="1"/>
</dbReference>
<dbReference type="SMART" id="SM01100">
    <property type="entry name" value="CRAL_TRIO_N"/>
    <property type="match status" value="1"/>
</dbReference>
<dbReference type="Gramene" id="TraesNOR6A03G03409670.1">
    <property type="protein sequence ID" value="TraesNOR6A03G03409670.1"/>
    <property type="gene ID" value="TraesNOR6A03G03409670"/>
</dbReference>
<dbReference type="InterPro" id="IPR011074">
    <property type="entry name" value="CRAL/TRIO_N_dom"/>
</dbReference>
<reference evidence="3" key="1">
    <citation type="submission" date="2018-08" db="EMBL/GenBank/DDBJ databases">
        <authorList>
            <person name="Rossello M."/>
        </authorList>
    </citation>
    <scope>NUCLEOTIDE SEQUENCE [LARGE SCALE GENOMIC DNA]</scope>
    <source>
        <strain evidence="3">cv. Chinese Spring</strain>
    </source>
</reference>
<evidence type="ECO:0000313" key="3">
    <source>
        <dbReference type="EnsemblPlants" id="TraesCS6A02G302200.1"/>
    </source>
</evidence>
<dbReference type="Gramene" id="TraesCLE_scaffold_039158_01G000600.1">
    <property type="protein sequence ID" value="TraesCLE_scaffold_039158_01G000600.1"/>
    <property type="gene ID" value="TraesCLE_scaffold_039158_01G000600"/>
</dbReference>
<dbReference type="Gramene" id="TraesCS6A03G0794400.1">
    <property type="protein sequence ID" value="TraesCS6A03G0794400.1.CDS"/>
    <property type="gene ID" value="TraesCS6A03G0794400"/>
</dbReference>
<dbReference type="Proteomes" id="UP000019116">
    <property type="component" value="Chromosome 6A"/>
</dbReference>
<dbReference type="FunFam" id="3.40.525.10:FF:000008">
    <property type="entry name" value="Phosphatidylinositol transfer protein 3"/>
    <property type="match status" value="1"/>
</dbReference>
<dbReference type="RefSeq" id="XP_044404261.1">
    <property type="nucleotide sequence ID" value="XM_044548326.1"/>
</dbReference>
<dbReference type="OMA" id="DEEPDYC"/>
<dbReference type="InterPro" id="IPR036865">
    <property type="entry name" value="CRAL-TRIO_dom_sf"/>
</dbReference>
<dbReference type="SUPFAM" id="SSF46938">
    <property type="entry name" value="CRAL/TRIO N-terminal domain"/>
    <property type="match status" value="1"/>
</dbReference>
<name>A0A3B6NUR1_WHEAT</name>
<feature type="compositionally biased region" description="Acidic residues" evidence="1">
    <location>
        <begin position="322"/>
        <end position="335"/>
    </location>
</feature>
<dbReference type="Gramene" id="TraesPARA_EIv1.0_1964320.5">
    <property type="protein sequence ID" value="TraesPARA_EIv1.0_1964320.5.CDS"/>
    <property type="gene ID" value="TraesPARA_EIv1.0_1964320"/>
</dbReference>
<dbReference type="Gramene" id="TraesCS6A02G302200.1">
    <property type="protein sequence ID" value="TraesCS6A02G302200.1"/>
    <property type="gene ID" value="TraesCS6A02G302200"/>
</dbReference>
<dbReference type="AlphaFoldDB" id="A0A3B6NUR1"/>
<dbReference type="Gramene" id="TraesJUL6A03G03402620.1">
    <property type="protein sequence ID" value="TraesJUL6A03G03402620.1"/>
    <property type="gene ID" value="TraesJUL6A03G03402620"/>
</dbReference>
<proteinExistence type="predicted"/>
<dbReference type="Pfam" id="PF00650">
    <property type="entry name" value="CRAL_TRIO"/>
    <property type="match status" value="1"/>
</dbReference>
<feature type="compositionally biased region" description="Low complexity" evidence="1">
    <location>
        <begin position="377"/>
        <end position="403"/>
    </location>
</feature>
<evidence type="ECO:0000256" key="1">
    <source>
        <dbReference type="SAM" id="MobiDB-lite"/>
    </source>
</evidence>
<feature type="domain" description="CRAL-TRIO" evidence="2">
    <location>
        <begin position="83"/>
        <end position="246"/>
    </location>
</feature>
<gene>
    <name evidence="3" type="primary">LOC123128348</name>
</gene>
<dbReference type="OrthoDB" id="75724at2759"/>
<dbReference type="Gramene" id="TraesARI6A03G03333040.1">
    <property type="protein sequence ID" value="TraesARI6A03G03333040.1"/>
    <property type="gene ID" value="TraesARI6A03G03333040"/>
</dbReference>
<dbReference type="InterPro" id="IPR052578">
    <property type="entry name" value="PI_Transfer_CRAL-TRIO"/>
</dbReference>
<reference evidence="3" key="2">
    <citation type="submission" date="2018-10" db="UniProtKB">
        <authorList>
            <consortium name="EnsemblPlants"/>
        </authorList>
    </citation>
    <scope>IDENTIFICATION</scope>
</reference>
<dbReference type="InterPro" id="IPR036273">
    <property type="entry name" value="CRAL/TRIO_N_dom_sf"/>
</dbReference>
<accession>A0A3B6NUR1</accession>
<dbReference type="Gramene" id="TraesSTA6A03G03366610.1">
    <property type="protein sequence ID" value="TraesSTA6A03G03366610.1"/>
    <property type="gene ID" value="TraesSTA6A03G03366610"/>
</dbReference>
<dbReference type="Gramene" id="TraesJAG6A03G03369070.1">
    <property type="protein sequence ID" value="TraesJAG6A03G03369070.1"/>
    <property type="gene ID" value="TraesJAG6A03G03369070"/>
</dbReference>
<dbReference type="Gene3D" id="3.40.525.10">
    <property type="entry name" value="CRAL-TRIO lipid binding domain"/>
    <property type="match status" value="1"/>
</dbReference>
<dbReference type="PANTHER" id="PTHR45824">
    <property type="entry name" value="GH16843P"/>
    <property type="match status" value="1"/>
</dbReference>
<dbReference type="Gramene" id="TraesWEE_scaffold_049663_01G000600.1">
    <property type="protein sequence ID" value="TraesWEE_scaffold_049663_01G000600.1"/>
    <property type="gene ID" value="TraesWEE_scaffold_049663_01G000600"/>
</dbReference>
<sequence>MSSESSASNGHAKEAALYEQQLSKIGEVRAALGQLSGKSALYCSDGSIARYLIARNWDVRKATKMLMKTLKWRSEYKPDEIRWDEISGEAMTGKIYRSDYFDKSGRSILVMRPGCQNTKKSKGQIRYLVYCMENAILNLPAGQDQMVWLIDFAGFSLPNVSLLVTKLTADVLQGHYPERLGVAILYNAPKFFESFWKMASPLLEPKTKNKVKFVYSDRPETDKIMEDLFNLDELECAFGGRSPVTFNINDYAARMREDDKKMPLFWSPENSALAAEPYRMKNHGSQQCDSGLKTEETASDMIGETEAASEKSGETDTASEKEDAEAASEEREETETSSGKRGENTTESVKEEETETVSEKKEETETGSEKKEETETESSTVKLTSSRGEGIASAGKSGSSSDP</sequence>
<dbReference type="GO" id="GO:0008526">
    <property type="term" value="F:phosphatidylinositol transfer activity"/>
    <property type="evidence" value="ECO:0000318"/>
    <property type="project" value="GO_Central"/>
</dbReference>